<accession>A0AAP0HHA0</accession>
<dbReference type="AlphaFoldDB" id="A0AAP0HHA0"/>
<gene>
    <name evidence="2" type="ORF">Scep_027475</name>
</gene>
<feature type="compositionally biased region" description="Basic and acidic residues" evidence="1">
    <location>
        <begin position="46"/>
        <end position="70"/>
    </location>
</feature>
<feature type="compositionally biased region" description="Basic and acidic residues" evidence="1">
    <location>
        <begin position="22"/>
        <end position="31"/>
    </location>
</feature>
<evidence type="ECO:0000313" key="3">
    <source>
        <dbReference type="Proteomes" id="UP001419268"/>
    </source>
</evidence>
<reference evidence="2 3" key="1">
    <citation type="submission" date="2024-01" db="EMBL/GenBank/DDBJ databases">
        <title>Genome assemblies of Stephania.</title>
        <authorList>
            <person name="Yang L."/>
        </authorList>
    </citation>
    <scope>NUCLEOTIDE SEQUENCE [LARGE SCALE GENOMIC DNA]</scope>
    <source>
        <strain evidence="2">JXDWG</strain>
        <tissue evidence="2">Leaf</tissue>
    </source>
</reference>
<organism evidence="2 3">
    <name type="scientific">Stephania cephalantha</name>
    <dbReference type="NCBI Taxonomy" id="152367"/>
    <lineage>
        <taxon>Eukaryota</taxon>
        <taxon>Viridiplantae</taxon>
        <taxon>Streptophyta</taxon>
        <taxon>Embryophyta</taxon>
        <taxon>Tracheophyta</taxon>
        <taxon>Spermatophyta</taxon>
        <taxon>Magnoliopsida</taxon>
        <taxon>Ranunculales</taxon>
        <taxon>Menispermaceae</taxon>
        <taxon>Menispermoideae</taxon>
        <taxon>Cissampelideae</taxon>
        <taxon>Stephania</taxon>
    </lineage>
</organism>
<protein>
    <submittedName>
        <fullName evidence="2">Uncharacterized protein</fullName>
    </submittedName>
</protein>
<name>A0AAP0HHA0_9MAGN</name>
<evidence type="ECO:0000256" key="1">
    <source>
        <dbReference type="SAM" id="MobiDB-lite"/>
    </source>
</evidence>
<proteinExistence type="predicted"/>
<dbReference type="Proteomes" id="UP001419268">
    <property type="component" value="Unassembled WGS sequence"/>
</dbReference>
<dbReference type="EMBL" id="JBBNAG010000012">
    <property type="protein sequence ID" value="KAK9088393.1"/>
    <property type="molecule type" value="Genomic_DNA"/>
</dbReference>
<keyword evidence="3" id="KW-1185">Reference proteome</keyword>
<sequence>MPSSRGGESPAARRRLPGAAASREEETDARWRSRASGGGGSGTVARTRERGVKELTDGAVDSDAKRRPADSHGMSAAAIARRATVVPRIRRRESSRIAAPGAAR</sequence>
<feature type="region of interest" description="Disordered" evidence="1">
    <location>
        <begin position="1"/>
        <end position="79"/>
    </location>
</feature>
<comment type="caution">
    <text evidence="2">The sequence shown here is derived from an EMBL/GenBank/DDBJ whole genome shotgun (WGS) entry which is preliminary data.</text>
</comment>
<evidence type="ECO:0000313" key="2">
    <source>
        <dbReference type="EMBL" id="KAK9088393.1"/>
    </source>
</evidence>